<evidence type="ECO:0000256" key="1">
    <source>
        <dbReference type="ARBA" id="ARBA00022603"/>
    </source>
</evidence>
<name>A0ABX1TL54_9GAMM</name>
<evidence type="ECO:0000313" key="6">
    <source>
        <dbReference type="Proteomes" id="UP000760480"/>
    </source>
</evidence>
<dbReference type="Pfam" id="PF01555">
    <property type="entry name" value="N6_N4_Mtase"/>
    <property type="match status" value="1"/>
</dbReference>
<evidence type="ECO:0000256" key="2">
    <source>
        <dbReference type="ARBA" id="ARBA00022679"/>
    </source>
</evidence>
<dbReference type="InterPro" id="IPR029063">
    <property type="entry name" value="SAM-dependent_MTases_sf"/>
</dbReference>
<organism evidence="5 6">
    <name type="scientific">Candidatus Competibacter phosphatis</name>
    <dbReference type="NCBI Taxonomy" id="221280"/>
    <lineage>
        <taxon>Bacteria</taxon>
        <taxon>Pseudomonadati</taxon>
        <taxon>Pseudomonadota</taxon>
        <taxon>Gammaproteobacteria</taxon>
        <taxon>Candidatus Competibacteraceae</taxon>
        <taxon>Candidatus Competibacter</taxon>
    </lineage>
</organism>
<gene>
    <name evidence="5" type="ORF">E4P82_13515</name>
</gene>
<sequence length="336" mass="37810">MKKDRQYRFEDERGIFRPDNYTCSKTAEERPNLYYEIIQPNTGKEIWPSRTRVWAYSKEEHLRHVAEGFIYWGKDGKGKTPSYKRYKHLLKNDGVVPQTLWMHEFAGHTDAARKEAREVLGTSSLSDDFLTPKPERLISKILEVGSNKGDLILDSFLGSGTTAAVAHKMGRRYIGIEMGEHAETHCIPRLEKVIAGEQGGISQTVGWQGGGGFRYYTLDEPVFLADGGINPAVRFAALAAYLWHFETGQAANQTFDSPFLGEHAGKAYYLLYNGILGDRRPEGGNVLTGAVLAQLLTLHPHSGRKVIYGEMTRLGTARLVAEDIEFKQIPYDVRVR</sequence>
<accession>A0ABX1TL54</accession>
<dbReference type="EC" id="2.1.1.-" evidence="3"/>
<dbReference type="Proteomes" id="UP000760480">
    <property type="component" value="Unassembled WGS sequence"/>
</dbReference>
<evidence type="ECO:0000256" key="3">
    <source>
        <dbReference type="RuleBase" id="RU362026"/>
    </source>
</evidence>
<dbReference type="InterPro" id="IPR001091">
    <property type="entry name" value="RM_Methyltransferase"/>
</dbReference>
<proteinExistence type="inferred from homology"/>
<dbReference type="InterPro" id="IPR002941">
    <property type="entry name" value="DNA_methylase_N4/N6"/>
</dbReference>
<keyword evidence="1" id="KW-0489">Methyltransferase</keyword>
<comment type="similarity">
    <text evidence="3">Belongs to the N(4)/N(6)-methyltransferase family.</text>
</comment>
<keyword evidence="2" id="KW-0808">Transferase</keyword>
<keyword evidence="6" id="KW-1185">Reference proteome</keyword>
<comment type="caution">
    <text evidence="5">The sequence shown here is derived from an EMBL/GenBank/DDBJ whole genome shotgun (WGS) entry which is preliminary data.</text>
</comment>
<protein>
    <recommendedName>
        <fullName evidence="3">Methyltransferase</fullName>
        <ecNumber evidence="3">2.1.1.-</ecNumber>
    </recommendedName>
</protein>
<feature type="domain" description="DNA methylase N-4/N-6" evidence="4">
    <location>
        <begin position="30"/>
        <end position="182"/>
    </location>
</feature>
<reference evidence="5 6" key="1">
    <citation type="submission" date="2019-03" db="EMBL/GenBank/DDBJ databases">
        <title>Metabolic reconstructions from genomes of highly enriched 'Candidatus Accumulibacter' and 'Candidatus Competibacter' bioreactor populations.</title>
        <authorList>
            <person name="Annavajhala M.K."/>
            <person name="Welles L."/>
            <person name="Abbas B."/>
            <person name="Sorokin D."/>
            <person name="Park H."/>
            <person name="Van Loosdrecht M."/>
            <person name="Chandran K."/>
        </authorList>
    </citation>
    <scope>NUCLEOTIDE SEQUENCE [LARGE SCALE GENOMIC DNA]</scope>
    <source>
        <strain evidence="5 6">SBR_G</strain>
    </source>
</reference>
<dbReference type="SUPFAM" id="SSF53335">
    <property type="entry name" value="S-adenosyl-L-methionine-dependent methyltransferases"/>
    <property type="match status" value="1"/>
</dbReference>
<evidence type="ECO:0000259" key="4">
    <source>
        <dbReference type="Pfam" id="PF01555"/>
    </source>
</evidence>
<dbReference type="PRINTS" id="PR00508">
    <property type="entry name" value="S21N4MTFRASE"/>
</dbReference>
<dbReference type="Gene3D" id="3.40.50.150">
    <property type="entry name" value="Vaccinia Virus protein VP39"/>
    <property type="match status" value="1"/>
</dbReference>
<dbReference type="EMBL" id="SPMZ01000038">
    <property type="protein sequence ID" value="NMQ20126.1"/>
    <property type="molecule type" value="Genomic_DNA"/>
</dbReference>
<evidence type="ECO:0000313" key="5">
    <source>
        <dbReference type="EMBL" id="NMQ20126.1"/>
    </source>
</evidence>